<dbReference type="Proteomes" id="UP000019488">
    <property type="component" value="Unassembled WGS sequence"/>
</dbReference>
<reference evidence="3 5" key="2">
    <citation type="journal article" date="2015" name="Genome Announc.">
        <title>Expanding the biotechnology potential of lactobacilli through comparative genomics of 213 strains and associated genera.</title>
        <authorList>
            <person name="Sun Z."/>
            <person name="Harris H.M."/>
            <person name="McCann A."/>
            <person name="Guo C."/>
            <person name="Argimon S."/>
            <person name="Zhang W."/>
            <person name="Yang X."/>
            <person name="Jeffery I.B."/>
            <person name="Cooney J.C."/>
            <person name="Kagawa T.F."/>
            <person name="Liu W."/>
            <person name="Song Y."/>
            <person name="Salvetti E."/>
            <person name="Wrobel A."/>
            <person name="Rasinkangas P."/>
            <person name="Parkhill J."/>
            <person name="Rea M.C."/>
            <person name="O'Sullivan O."/>
            <person name="Ritari J."/>
            <person name="Douillard F.P."/>
            <person name="Paul Ross R."/>
            <person name="Yang R."/>
            <person name="Briner A.E."/>
            <person name="Felis G.E."/>
            <person name="de Vos W.M."/>
            <person name="Barrangou R."/>
            <person name="Klaenhammer T.R."/>
            <person name="Caufield P.W."/>
            <person name="Cui Y."/>
            <person name="Zhang H."/>
            <person name="O'Toole P.W."/>
        </authorList>
    </citation>
    <scope>NUCLEOTIDE SEQUENCE [LARGE SCALE GENOMIC DNA]</scope>
    <source>
        <strain evidence="3 5">DSM 18382</strain>
    </source>
</reference>
<evidence type="ECO:0000313" key="4">
    <source>
        <dbReference type="Proteomes" id="UP000019488"/>
    </source>
</evidence>
<evidence type="ECO:0000313" key="2">
    <source>
        <dbReference type="EMBL" id="GAF37820.1"/>
    </source>
</evidence>
<keyword evidence="1" id="KW-0812">Transmembrane</keyword>
<dbReference type="eggNOG" id="ENOG50307GV">
    <property type="taxonomic scope" value="Bacteria"/>
</dbReference>
<accession>X0QGS3</accession>
<keyword evidence="1" id="KW-1133">Transmembrane helix</keyword>
<feature type="transmembrane region" description="Helical" evidence="1">
    <location>
        <begin position="51"/>
        <end position="71"/>
    </location>
</feature>
<keyword evidence="5" id="KW-1185">Reference proteome</keyword>
<keyword evidence="1" id="KW-0472">Membrane</keyword>
<organism evidence="2 4">
    <name type="scientific">Lentilactobacillus farraginis DSM 18382 = JCM 14108</name>
    <dbReference type="NCBI Taxonomy" id="1423743"/>
    <lineage>
        <taxon>Bacteria</taxon>
        <taxon>Bacillati</taxon>
        <taxon>Bacillota</taxon>
        <taxon>Bacilli</taxon>
        <taxon>Lactobacillales</taxon>
        <taxon>Lactobacillaceae</taxon>
        <taxon>Lentilactobacillus</taxon>
    </lineage>
</organism>
<feature type="transmembrane region" description="Helical" evidence="1">
    <location>
        <begin position="77"/>
        <end position="99"/>
    </location>
</feature>
<name>X0QGS3_9LACO</name>
<dbReference type="Proteomes" id="UP000051966">
    <property type="component" value="Unassembled WGS sequence"/>
</dbReference>
<dbReference type="PATRIC" id="fig|1423743.5.peg.1642"/>
<dbReference type="EMBL" id="BAKI01000047">
    <property type="protein sequence ID" value="GAF37820.1"/>
    <property type="molecule type" value="Genomic_DNA"/>
</dbReference>
<reference evidence="2" key="1">
    <citation type="journal article" date="2014" name="Genome Announc.">
        <title>Draft Genome Sequences of Two Lactobacillus Strains, L. farraginis JCM 14108T and L. composti JCM 14202T, Isolated from Compost of Distilled Shochu Residue.</title>
        <authorList>
            <person name="Yuki M."/>
            <person name="Oshima K."/>
            <person name="Suda W."/>
            <person name="Kitahara M."/>
            <person name="Kitamura K."/>
            <person name="Iida T."/>
            <person name="Hattori M."/>
            <person name="Ohkuma M."/>
        </authorList>
    </citation>
    <scope>NUCLEOTIDE SEQUENCE [LARGE SCALE GENOMIC DNA]</scope>
    <source>
        <strain evidence="2">JCM 14108</strain>
    </source>
</reference>
<dbReference type="AlphaFoldDB" id="X0QGS3"/>
<evidence type="ECO:0000256" key="1">
    <source>
        <dbReference type="SAM" id="Phobius"/>
    </source>
</evidence>
<sequence>MIQLFLLVLILIALFFTLYLSHYKASQNIKYQNDERWKYIQLKSNQITQKYYEFLMVAVAVLLIFNLFLPIQIHFNLARVLLIIFLCLALGNIVETIALKHLDRRN</sequence>
<evidence type="ECO:0000313" key="3">
    <source>
        <dbReference type="EMBL" id="KRM01352.1"/>
    </source>
</evidence>
<dbReference type="OrthoDB" id="9961345at2"/>
<dbReference type="STRING" id="1423743.FD41_GL001584"/>
<protein>
    <submittedName>
        <fullName evidence="2">Uncharacterized protein</fullName>
    </submittedName>
</protein>
<dbReference type="EMBL" id="AZFY01000152">
    <property type="protein sequence ID" value="KRM01352.1"/>
    <property type="molecule type" value="Genomic_DNA"/>
</dbReference>
<evidence type="ECO:0000313" key="5">
    <source>
        <dbReference type="Proteomes" id="UP000051966"/>
    </source>
</evidence>
<dbReference type="RefSeq" id="WP_035181093.1">
    <property type="nucleotide sequence ID" value="NZ_AZFY01000152.1"/>
</dbReference>
<gene>
    <name evidence="3" type="ORF">FD41_GL001584</name>
    <name evidence="2" type="ORF">JCM14108_2883</name>
</gene>
<comment type="caution">
    <text evidence="2">The sequence shown here is derived from an EMBL/GenBank/DDBJ whole genome shotgun (WGS) entry which is preliminary data.</text>
</comment>
<proteinExistence type="predicted"/>
<feature type="transmembrane region" description="Helical" evidence="1">
    <location>
        <begin position="6"/>
        <end position="23"/>
    </location>
</feature>